<reference evidence="10" key="2">
    <citation type="submission" date="2021-04" db="EMBL/GenBank/DDBJ databases">
        <authorList>
            <person name="Gilroy R."/>
        </authorList>
    </citation>
    <scope>NUCLEOTIDE SEQUENCE</scope>
    <source>
        <strain evidence="10">ChiHjej13B12-4958</strain>
    </source>
</reference>
<dbReference type="PRINTS" id="PR00173">
    <property type="entry name" value="EDTRNSPORT"/>
</dbReference>
<proteinExistence type="inferred from homology"/>
<dbReference type="PROSITE" id="PS50850">
    <property type="entry name" value="MFS"/>
    <property type="match status" value="1"/>
</dbReference>
<keyword evidence="6 8" id="KW-1133">Transmembrane helix</keyword>
<feature type="transmembrane region" description="Helical" evidence="8">
    <location>
        <begin position="357"/>
        <end position="377"/>
    </location>
</feature>
<organism evidence="10 11">
    <name type="scientific">Candidatus Corynebacterium faecigallinarum</name>
    <dbReference type="NCBI Taxonomy" id="2838528"/>
    <lineage>
        <taxon>Bacteria</taxon>
        <taxon>Bacillati</taxon>
        <taxon>Actinomycetota</taxon>
        <taxon>Actinomycetes</taxon>
        <taxon>Mycobacteriales</taxon>
        <taxon>Corynebacteriaceae</taxon>
        <taxon>Corynebacterium</taxon>
    </lineage>
</organism>
<feature type="domain" description="Major facilitator superfamily (MFS) profile" evidence="9">
    <location>
        <begin position="1"/>
        <end position="380"/>
    </location>
</feature>
<feature type="transmembrane region" description="Helical" evidence="8">
    <location>
        <begin position="239"/>
        <end position="260"/>
    </location>
</feature>
<reference evidence="10" key="1">
    <citation type="journal article" date="2021" name="PeerJ">
        <title>Extensive microbial diversity within the chicken gut microbiome revealed by metagenomics and culture.</title>
        <authorList>
            <person name="Gilroy R."/>
            <person name="Ravi A."/>
            <person name="Getino M."/>
            <person name="Pursley I."/>
            <person name="Horton D.L."/>
            <person name="Alikhan N.F."/>
            <person name="Baker D."/>
            <person name="Gharbi K."/>
            <person name="Hall N."/>
            <person name="Watson M."/>
            <person name="Adriaenssens E.M."/>
            <person name="Foster-Nyarko E."/>
            <person name="Jarju S."/>
            <person name="Secka A."/>
            <person name="Antonio M."/>
            <person name="Oren A."/>
            <person name="Chaudhuri R.R."/>
            <person name="La Ragione R."/>
            <person name="Hildebrand F."/>
            <person name="Pallen M.J."/>
        </authorList>
    </citation>
    <scope>NUCLEOTIDE SEQUENCE</scope>
    <source>
        <strain evidence="10">ChiHjej13B12-4958</strain>
    </source>
</reference>
<feature type="transmembrane region" description="Helical" evidence="8">
    <location>
        <begin position="195"/>
        <end position="219"/>
    </location>
</feature>
<evidence type="ECO:0000313" key="11">
    <source>
        <dbReference type="Proteomes" id="UP000823858"/>
    </source>
</evidence>
<evidence type="ECO:0000256" key="8">
    <source>
        <dbReference type="SAM" id="Phobius"/>
    </source>
</evidence>
<dbReference type="InterPro" id="IPR004812">
    <property type="entry name" value="Efflux_drug-R_Bcr/CmlA"/>
</dbReference>
<dbReference type="Proteomes" id="UP000823858">
    <property type="component" value="Unassembled WGS sequence"/>
</dbReference>
<dbReference type="GO" id="GO:0005886">
    <property type="term" value="C:plasma membrane"/>
    <property type="evidence" value="ECO:0007669"/>
    <property type="project" value="UniProtKB-SubCell"/>
</dbReference>
<evidence type="ECO:0000256" key="2">
    <source>
        <dbReference type="ARBA" id="ARBA00006236"/>
    </source>
</evidence>
<evidence type="ECO:0000256" key="6">
    <source>
        <dbReference type="ARBA" id="ARBA00022989"/>
    </source>
</evidence>
<evidence type="ECO:0000256" key="7">
    <source>
        <dbReference type="ARBA" id="ARBA00023136"/>
    </source>
</evidence>
<accession>A0A9D2TQL7</accession>
<evidence type="ECO:0000256" key="1">
    <source>
        <dbReference type="ARBA" id="ARBA00004651"/>
    </source>
</evidence>
<dbReference type="GO" id="GO:1990961">
    <property type="term" value="P:xenobiotic detoxification by transmembrane export across the plasma membrane"/>
    <property type="evidence" value="ECO:0007669"/>
    <property type="project" value="InterPro"/>
</dbReference>
<gene>
    <name evidence="10" type="ORF">H9751_08385</name>
</gene>
<comment type="similarity">
    <text evidence="2">Belongs to the major facilitator superfamily. Bcr/CmlA family.</text>
</comment>
<dbReference type="Pfam" id="PF07690">
    <property type="entry name" value="MFS_1"/>
    <property type="match status" value="1"/>
</dbReference>
<dbReference type="PANTHER" id="PTHR23502:SF132">
    <property type="entry name" value="POLYAMINE TRANSPORTER 2-RELATED"/>
    <property type="match status" value="1"/>
</dbReference>
<evidence type="ECO:0000256" key="3">
    <source>
        <dbReference type="ARBA" id="ARBA00022448"/>
    </source>
</evidence>
<dbReference type="InterPro" id="IPR036259">
    <property type="entry name" value="MFS_trans_sf"/>
</dbReference>
<dbReference type="AlphaFoldDB" id="A0A9D2TQL7"/>
<feature type="transmembrane region" description="Helical" evidence="8">
    <location>
        <begin position="330"/>
        <end position="351"/>
    </location>
</feature>
<dbReference type="Gene3D" id="1.20.1720.10">
    <property type="entry name" value="Multidrug resistance protein D"/>
    <property type="match status" value="1"/>
</dbReference>
<evidence type="ECO:0000256" key="4">
    <source>
        <dbReference type="ARBA" id="ARBA00022475"/>
    </source>
</evidence>
<keyword evidence="4" id="KW-1003">Cell membrane</keyword>
<feature type="transmembrane region" description="Helical" evidence="8">
    <location>
        <begin position="67"/>
        <end position="86"/>
    </location>
</feature>
<evidence type="ECO:0000256" key="5">
    <source>
        <dbReference type="ARBA" id="ARBA00022692"/>
    </source>
</evidence>
<evidence type="ECO:0000259" key="9">
    <source>
        <dbReference type="PROSITE" id="PS50850"/>
    </source>
</evidence>
<dbReference type="NCBIfam" id="TIGR00710">
    <property type="entry name" value="efflux_Bcr_CflA"/>
    <property type="match status" value="1"/>
</dbReference>
<sequence>MLAGIALLSTGGPFGTDMYLPSLPEITDELDTTASLTQLTITAYMVGMAAGQLVIGPLSDRLGRNRLLVGATVVGLVSSVLCALAPSIGIFIVIRFFQGAAGGAGVTLGRAMIADRVQGAAAAAALSTMMMFTSMAPIIAPVVGGVVAGLAGWRAVFWTLAAIALLQVVVALALPETHAPEKRATGSILTVYRRMGGLFLIGPYMGHLVAFAVGFGVMFSFVSGSSFVMQEQFGLGPTAFSLVFAGNAVALVLANMVNVRIVGRIGAPRMQIVGQTLLVTGAFGLLIVALTVHSLPLVIILTFVATVGSGFNMGNTTAQAMDLAPGRAGAASALLGAAQFLMAGAVAPVVGLGEDGLLTMATVMAVCASVAAVAGVVGRRGAARRATVLQRG</sequence>
<dbReference type="InterPro" id="IPR020846">
    <property type="entry name" value="MFS_dom"/>
</dbReference>
<dbReference type="InterPro" id="IPR011701">
    <property type="entry name" value="MFS"/>
</dbReference>
<feature type="transmembrane region" description="Helical" evidence="8">
    <location>
        <begin position="92"/>
        <end position="113"/>
    </location>
</feature>
<feature type="transmembrane region" description="Helical" evidence="8">
    <location>
        <begin position="272"/>
        <end position="292"/>
    </location>
</feature>
<dbReference type="GO" id="GO:0042910">
    <property type="term" value="F:xenobiotic transmembrane transporter activity"/>
    <property type="evidence" value="ECO:0007669"/>
    <property type="project" value="InterPro"/>
</dbReference>
<feature type="transmembrane region" description="Helical" evidence="8">
    <location>
        <begin position="155"/>
        <end position="174"/>
    </location>
</feature>
<dbReference type="SUPFAM" id="SSF103473">
    <property type="entry name" value="MFS general substrate transporter"/>
    <property type="match status" value="1"/>
</dbReference>
<comment type="subcellular location">
    <subcellularLocation>
        <location evidence="1">Cell membrane</location>
        <topology evidence="1">Multi-pass membrane protein</topology>
    </subcellularLocation>
</comment>
<dbReference type="PANTHER" id="PTHR23502">
    <property type="entry name" value="MAJOR FACILITATOR SUPERFAMILY"/>
    <property type="match status" value="1"/>
</dbReference>
<name>A0A9D2TQL7_9CORY</name>
<comment type="caution">
    <text evidence="10">The sequence shown here is derived from an EMBL/GenBank/DDBJ whole genome shotgun (WGS) entry which is preliminary data.</text>
</comment>
<feature type="transmembrane region" description="Helical" evidence="8">
    <location>
        <begin position="298"/>
        <end position="318"/>
    </location>
</feature>
<feature type="transmembrane region" description="Helical" evidence="8">
    <location>
        <begin position="39"/>
        <end position="55"/>
    </location>
</feature>
<keyword evidence="5 8" id="KW-0812">Transmembrane</keyword>
<keyword evidence="7 8" id="KW-0472">Membrane</keyword>
<dbReference type="CDD" id="cd17320">
    <property type="entry name" value="MFS_MdfA_MDR_like"/>
    <property type="match status" value="1"/>
</dbReference>
<keyword evidence="3" id="KW-0813">Transport</keyword>
<dbReference type="EMBL" id="DWVP01000020">
    <property type="protein sequence ID" value="HJC85545.1"/>
    <property type="molecule type" value="Genomic_DNA"/>
</dbReference>
<evidence type="ECO:0000313" key="10">
    <source>
        <dbReference type="EMBL" id="HJC85545.1"/>
    </source>
</evidence>
<feature type="transmembrane region" description="Helical" evidence="8">
    <location>
        <begin position="120"/>
        <end position="143"/>
    </location>
</feature>
<protein>
    <submittedName>
        <fullName evidence="10">Multidrug effflux MFS transporter</fullName>
    </submittedName>
</protein>